<dbReference type="RefSeq" id="WP_345332604.1">
    <property type="nucleotide sequence ID" value="NZ_BAABJI010000002.1"/>
</dbReference>
<feature type="domain" description="ATPase AAA-type core" evidence="1">
    <location>
        <begin position="25"/>
        <end position="295"/>
    </location>
</feature>
<dbReference type="Proteomes" id="UP001501436">
    <property type="component" value="Unassembled WGS sequence"/>
</dbReference>
<dbReference type="EMBL" id="BAABJI010000002">
    <property type="protein sequence ID" value="GAA4925306.1"/>
    <property type="molecule type" value="Genomic_DNA"/>
</dbReference>
<evidence type="ECO:0000313" key="2">
    <source>
        <dbReference type="EMBL" id="GAA4925306.1"/>
    </source>
</evidence>
<gene>
    <name evidence="2" type="ORF">GCM10023313_32250</name>
</gene>
<proteinExistence type="predicted"/>
<dbReference type="PANTHER" id="PTHR43581:SF4">
    <property type="entry name" value="ATP_GTP PHOSPHATASE"/>
    <property type="match status" value="1"/>
</dbReference>
<dbReference type="Pfam" id="PF13304">
    <property type="entry name" value="AAA_21"/>
    <property type="match status" value="1"/>
</dbReference>
<evidence type="ECO:0000313" key="3">
    <source>
        <dbReference type="Proteomes" id="UP001501436"/>
    </source>
</evidence>
<dbReference type="InterPro" id="IPR027417">
    <property type="entry name" value="P-loop_NTPase"/>
</dbReference>
<protein>
    <recommendedName>
        <fullName evidence="1">ATPase AAA-type core domain-containing protein</fullName>
    </recommendedName>
</protein>
<dbReference type="InterPro" id="IPR003959">
    <property type="entry name" value="ATPase_AAA_core"/>
</dbReference>
<comment type="caution">
    <text evidence="2">The sequence shown here is derived from an EMBL/GenBank/DDBJ whole genome shotgun (WGS) entry which is preliminary data.</text>
</comment>
<organism evidence="2 3">
    <name type="scientific">Mucilaginibacter defluvii</name>
    <dbReference type="NCBI Taxonomy" id="1196019"/>
    <lineage>
        <taxon>Bacteria</taxon>
        <taxon>Pseudomonadati</taxon>
        <taxon>Bacteroidota</taxon>
        <taxon>Sphingobacteriia</taxon>
        <taxon>Sphingobacteriales</taxon>
        <taxon>Sphingobacteriaceae</taxon>
        <taxon>Mucilaginibacter</taxon>
    </lineage>
</organism>
<reference evidence="3" key="1">
    <citation type="journal article" date="2019" name="Int. J. Syst. Evol. Microbiol.">
        <title>The Global Catalogue of Microorganisms (GCM) 10K type strain sequencing project: providing services to taxonomists for standard genome sequencing and annotation.</title>
        <authorList>
            <consortium name="The Broad Institute Genomics Platform"/>
            <consortium name="The Broad Institute Genome Sequencing Center for Infectious Disease"/>
            <person name="Wu L."/>
            <person name="Ma J."/>
        </authorList>
    </citation>
    <scope>NUCLEOTIDE SEQUENCE [LARGE SCALE GENOMIC DNA]</scope>
    <source>
        <strain evidence="3">JCM 18283</strain>
    </source>
</reference>
<dbReference type="SUPFAM" id="SSF52540">
    <property type="entry name" value="P-loop containing nucleoside triphosphate hydrolases"/>
    <property type="match status" value="1"/>
</dbReference>
<dbReference type="InterPro" id="IPR051396">
    <property type="entry name" value="Bact_Antivir_Def_Nuclease"/>
</dbReference>
<accession>A0ABP9G1Q6</accession>
<sequence length="596" mass="68055">MVTITAVKFTNYKTFKKFSVSLTDFNIIVGPNNAGKSTVIGALKLLSEGIKKANAKKPNPIRDIDDKLVFGYELDLSQAPIATENVFYNYDDTTPAIIRFTLSNNAFITIFFPSVGSCLMYVESEEFAIRSPKDFKQYVSINIGFVPILSPVENHEQLFQKEAARLAISSPKASRNFRNIWFHYGDDFDEFKELINSTWPGMDIQRPEPDFTQTPTVLNMFCPEDRILREIFWAGYGFQIWCQMLTYIIKNKDATLFIIDEPDIYLHSDLQRQLLGILKELGPAIVIATHSTEIITEADLSDILIINKTFASARRIKDPSQLRELFKVLGSSLNPVLTQIAKTKRVLFVEGKDFAILSKLARILGFKDVANRTHFAVVPVEGFNPAKLRSFKEGIEKTMGYPIVSAVIFDRDYRSDNEVIHELNDLNRGNFFAHIHSFKELENILLIPAAIQKAIEKKIKNSNERTGDCKTFDIGMNELLTTLTDEFKSNIFGQLSSHQLKFERSNNKGVDDSSMLQQINRTFDDKWKSLDDRLKMVPGKEFITAINKYLQENYQISLTHSNIVDQISKQMLSTEIVALMTQLNELRRQHSNDEDT</sequence>
<dbReference type="PANTHER" id="PTHR43581">
    <property type="entry name" value="ATP/GTP PHOSPHATASE"/>
    <property type="match status" value="1"/>
</dbReference>
<keyword evidence="3" id="KW-1185">Reference proteome</keyword>
<name>A0ABP9G1Q6_9SPHI</name>
<dbReference type="Gene3D" id="3.40.50.300">
    <property type="entry name" value="P-loop containing nucleotide triphosphate hydrolases"/>
    <property type="match status" value="2"/>
</dbReference>
<evidence type="ECO:0000259" key="1">
    <source>
        <dbReference type="Pfam" id="PF13304"/>
    </source>
</evidence>